<organism evidence="2 3">
    <name type="scientific">Amanita muscaria (strain Koide BX008)</name>
    <dbReference type="NCBI Taxonomy" id="946122"/>
    <lineage>
        <taxon>Eukaryota</taxon>
        <taxon>Fungi</taxon>
        <taxon>Dikarya</taxon>
        <taxon>Basidiomycota</taxon>
        <taxon>Agaricomycotina</taxon>
        <taxon>Agaricomycetes</taxon>
        <taxon>Agaricomycetidae</taxon>
        <taxon>Agaricales</taxon>
        <taxon>Pluteineae</taxon>
        <taxon>Amanitaceae</taxon>
        <taxon>Amanita</taxon>
    </lineage>
</organism>
<evidence type="ECO:0000256" key="1">
    <source>
        <dbReference type="SAM" id="MobiDB-lite"/>
    </source>
</evidence>
<dbReference type="STRING" id="946122.A0A0C2X2E0"/>
<dbReference type="InParanoid" id="A0A0C2X2E0"/>
<feature type="region of interest" description="Disordered" evidence="1">
    <location>
        <begin position="273"/>
        <end position="293"/>
    </location>
</feature>
<dbReference type="Proteomes" id="UP000054549">
    <property type="component" value="Unassembled WGS sequence"/>
</dbReference>
<dbReference type="HOGENOM" id="CLU_052214_0_0_1"/>
<reference evidence="2 3" key="1">
    <citation type="submission" date="2014-04" db="EMBL/GenBank/DDBJ databases">
        <title>Evolutionary Origins and Diversification of the Mycorrhizal Mutualists.</title>
        <authorList>
            <consortium name="DOE Joint Genome Institute"/>
            <consortium name="Mycorrhizal Genomics Consortium"/>
            <person name="Kohler A."/>
            <person name="Kuo A."/>
            <person name="Nagy L.G."/>
            <person name="Floudas D."/>
            <person name="Copeland A."/>
            <person name="Barry K.W."/>
            <person name="Cichocki N."/>
            <person name="Veneault-Fourrey C."/>
            <person name="LaButti K."/>
            <person name="Lindquist E.A."/>
            <person name="Lipzen A."/>
            <person name="Lundell T."/>
            <person name="Morin E."/>
            <person name="Murat C."/>
            <person name="Riley R."/>
            <person name="Ohm R."/>
            <person name="Sun H."/>
            <person name="Tunlid A."/>
            <person name="Henrissat B."/>
            <person name="Grigoriev I.V."/>
            <person name="Hibbett D.S."/>
            <person name="Martin F."/>
        </authorList>
    </citation>
    <scope>NUCLEOTIDE SEQUENCE [LARGE SCALE GENOMIC DNA]</scope>
    <source>
        <strain evidence="2 3">Koide BX008</strain>
    </source>
</reference>
<dbReference type="EMBL" id="KN818229">
    <property type="protein sequence ID" value="KIL68312.1"/>
    <property type="molecule type" value="Genomic_DNA"/>
</dbReference>
<keyword evidence="3" id="KW-1185">Reference proteome</keyword>
<gene>
    <name evidence="2" type="ORF">M378DRAFT_158853</name>
</gene>
<evidence type="ECO:0000313" key="3">
    <source>
        <dbReference type="Proteomes" id="UP000054549"/>
    </source>
</evidence>
<accession>A0A0C2X2E0</accession>
<sequence>MSSFSQSVTDHICGQYHNRCGICLCRCPAASVQTAHLIDSTPAGGRVLEVAVDLCLLTADYERNSSMNGMALCADCYISYFAPNLIALSPPAPVLDYICNYLIDTPTTDQKPLNQVFDLLRLSMTGSNVALPDPTPILPYLGLFTIVPLMLHELLDCTISTNHLPELSHLQDNQFAPAPHGTSPADQNVARIFDVLAIAAGNPPVSLGDIPLWLEHPQFQQQRYWHLPVRIEAVLAVLIEQADFGINKIPEINTAKAIGGIIKLQRLGLKVSKPSADDGPVPGVGPAGGGRSP</sequence>
<dbReference type="OrthoDB" id="3251394at2759"/>
<evidence type="ECO:0000313" key="2">
    <source>
        <dbReference type="EMBL" id="KIL68312.1"/>
    </source>
</evidence>
<proteinExistence type="predicted"/>
<dbReference type="AlphaFoldDB" id="A0A0C2X2E0"/>
<protein>
    <submittedName>
        <fullName evidence="2">Uncharacterized protein</fullName>
    </submittedName>
</protein>
<name>A0A0C2X2E0_AMAMK</name>